<evidence type="ECO:0000256" key="8">
    <source>
        <dbReference type="ARBA" id="ARBA00023295"/>
    </source>
</evidence>
<comment type="subcellular location">
    <subcellularLocation>
        <location evidence="2">Secreted</location>
    </subcellularLocation>
</comment>
<proteinExistence type="inferred from homology"/>
<feature type="domain" description="Glycoside hydrolase family 5" evidence="11">
    <location>
        <begin position="45"/>
        <end position="324"/>
    </location>
</feature>
<dbReference type="GO" id="GO:0016985">
    <property type="term" value="F:mannan endo-1,4-beta-mannosidase activity"/>
    <property type="evidence" value="ECO:0007669"/>
    <property type="project" value="UniProtKB-EC"/>
</dbReference>
<dbReference type="PANTHER" id="PTHR31451:SF39">
    <property type="entry name" value="MANNAN ENDO-1,4-BETA-MANNOSIDASE 1"/>
    <property type="match status" value="1"/>
</dbReference>
<dbReference type="EMBL" id="KV428057">
    <property type="protein sequence ID" value="KZT38752.1"/>
    <property type="molecule type" value="Genomic_DNA"/>
</dbReference>
<sequence>MFALKYLTVAAISIASVFAASCGSSGQTSFAGANLYYAAGLSTNDQHTLFSAMQSANMKVLRVWLDGQSTATTKGTTITSFPDLEPNAIGTFDDTVLNLLDGVMVNAHSYGIKLLISMHSFNALSRPDVYGAWYGTGYFYEQTAPQQEFDNRLVHILNHVHTTVGKPWSQLPQYIFAFEAENEAMIGKGSDYITAHQQWQCDRATTIKNVLGSNSGILVVTGGESWLSESVQPDWFSCAALDVISIHAYGTGDLVQSAIAPYVQQAQSAGKKLLFEEWGACYYNTANNNCPSGTALSTSARNSNIQTWASAITAAGVPWMYWQVLPNADPHYGSDFEIGVTDPSWPTLESAAQAAGASAGAFDFSAYLL</sequence>
<dbReference type="GO" id="GO:0005576">
    <property type="term" value="C:extracellular region"/>
    <property type="evidence" value="ECO:0007669"/>
    <property type="project" value="UniProtKB-SubCell"/>
</dbReference>
<evidence type="ECO:0000313" key="13">
    <source>
        <dbReference type="Proteomes" id="UP000076798"/>
    </source>
</evidence>
<dbReference type="SUPFAM" id="SSF51445">
    <property type="entry name" value="(Trans)glycosidases"/>
    <property type="match status" value="1"/>
</dbReference>
<dbReference type="InterPro" id="IPR017853">
    <property type="entry name" value="GH"/>
</dbReference>
<evidence type="ECO:0000313" key="12">
    <source>
        <dbReference type="EMBL" id="KZT38752.1"/>
    </source>
</evidence>
<evidence type="ECO:0000256" key="7">
    <source>
        <dbReference type="ARBA" id="ARBA00022801"/>
    </source>
</evidence>
<dbReference type="InterPro" id="IPR045053">
    <property type="entry name" value="MAN-like"/>
</dbReference>
<dbReference type="Gene3D" id="3.20.20.80">
    <property type="entry name" value="Glycosidases"/>
    <property type="match status" value="1"/>
</dbReference>
<dbReference type="OrthoDB" id="428177at2759"/>
<evidence type="ECO:0000256" key="9">
    <source>
        <dbReference type="RuleBase" id="RU361153"/>
    </source>
</evidence>
<keyword evidence="13" id="KW-1185">Reference proteome</keyword>
<comment type="catalytic activity">
    <reaction evidence="1">
        <text>Random hydrolysis of (1-&gt;4)-beta-D-mannosidic linkages in mannans, galactomannans and glucomannans.</text>
        <dbReference type="EC" id="3.2.1.78"/>
    </reaction>
</comment>
<evidence type="ECO:0000259" key="11">
    <source>
        <dbReference type="Pfam" id="PF00150"/>
    </source>
</evidence>
<feature type="signal peptide" evidence="10">
    <location>
        <begin position="1"/>
        <end position="19"/>
    </location>
</feature>
<comment type="similarity">
    <text evidence="3 9">Belongs to the glycosyl hydrolase 5 (cellulase A) family.</text>
</comment>
<name>A0A166DPB4_9AGAM</name>
<dbReference type="PANTHER" id="PTHR31451">
    <property type="match status" value="1"/>
</dbReference>
<organism evidence="12 13">
    <name type="scientific">Sistotremastrum suecicum HHB10207 ss-3</name>
    <dbReference type="NCBI Taxonomy" id="1314776"/>
    <lineage>
        <taxon>Eukaryota</taxon>
        <taxon>Fungi</taxon>
        <taxon>Dikarya</taxon>
        <taxon>Basidiomycota</taxon>
        <taxon>Agaricomycotina</taxon>
        <taxon>Agaricomycetes</taxon>
        <taxon>Sistotremastrales</taxon>
        <taxon>Sistotremastraceae</taxon>
        <taxon>Sistotremastrum</taxon>
    </lineage>
</organism>
<feature type="chain" id="PRO_5007872287" description="mannan endo-1,4-beta-mannosidase" evidence="10">
    <location>
        <begin position="20"/>
        <end position="369"/>
    </location>
</feature>
<keyword evidence="5" id="KW-0964">Secreted</keyword>
<evidence type="ECO:0000256" key="2">
    <source>
        <dbReference type="ARBA" id="ARBA00004613"/>
    </source>
</evidence>
<dbReference type="Pfam" id="PF00150">
    <property type="entry name" value="Cellulase"/>
    <property type="match status" value="1"/>
</dbReference>
<reference evidence="12 13" key="1">
    <citation type="journal article" date="2016" name="Mol. Biol. Evol.">
        <title>Comparative Genomics of Early-Diverging Mushroom-Forming Fungi Provides Insights into the Origins of Lignocellulose Decay Capabilities.</title>
        <authorList>
            <person name="Nagy L.G."/>
            <person name="Riley R."/>
            <person name="Tritt A."/>
            <person name="Adam C."/>
            <person name="Daum C."/>
            <person name="Floudas D."/>
            <person name="Sun H."/>
            <person name="Yadav J.S."/>
            <person name="Pangilinan J."/>
            <person name="Larsson K.H."/>
            <person name="Matsuura K."/>
            <person name="Barry K."/>
            <person name="Labutti K."/>
            <person name="Kuo R."/>
            <person name="Ohm R.A."/>
            <person name="Bhattacharya S.S."/>
            <person name="Shirouzu T."/>
            <person name="Yoshinaga Y."/>
            <person name="Martin F.M."/>
            <person name="Grigoriev I.V."/>
            <person name="Hibbett D.S."/>
        </authorList>
    </citation>
    <scope>NUCLEOTIDE SEQUENCE [LARGE SCALE GENOMIC DNA]</scope>
    <source>
        <strain evidence="12 13">HHB10207 ss-3</strain>
    </source>
</reference>
<evidence type="ECO:0000256" key="6">
    <source>
        <dbReference type="ARBA" id="ARBA00022729"/>
    </source>
</evidence>
<evidence type="ECO:0000256" key="3">
    <source>
        <dbReference type="ARBA" id="ARBA00005641"/>
    </source>
</evidence>
<evidence type="ECO:0000256" key="5">
    <source>
        <dbReference type="ARBA" id="ARBA00022525"/>
    </source>
</evidence>
<evidence type="ECO:0000256" key="10">
    <source>
        <dbReference type="SAM" id="SignalP"/>
    </source>
</evidence>
<dbReference type="EC" id="3.2.1.78" evidence="4"/>
<protein>
    <recommendedName>
        <fullName evidence="4">mannan endo-1,4-beta-mannosidase</fullName>
        <ecNumber evidence="4">3.2.1.78</ecNumber>
    </recommendedName>
</protein>
<dbReference type="GO" id="GO:0046355">
    <property type="term" value="P:mannan catabolic process"/>
    <property type="evidence" value="ECO:0007669"/>
    <property type="project" value="UniProtKB-ARBA"/>
</dbReference>
<evidence type="ECO:0000256" key="1">
    <source>
        <dbReference type="ARBA" id="ARBA00001678"/>
    </source>
</evidence>
<dbReference type="InterPro" id="IPR001547">
    <property type="entry name" value="Glyco_hydro_5"/>
</dbReference>
<keyword evidence="7 9" id="KW-0378">Hydrolase</keyword>
<accession>A0A166DPB4</accession>
<dbReference type="PROSITE" id="PS51257">
    <property type="entry name" value="PROKAR_LIPOPROTEIN"/>
    <property type="match status" value="1"/>
</dbReference>
<dbReference type="AlphaFoldDB" id="A0A166DPB4"/>
<evidence type="ECO:0000256" key="4">
    <source>
        <dbReference type="ARBA" id="ARBA00012706"/>
    </source>
</evidence>
<gene>
    <name evidence="12" type="ORF">SISSUDRAFT_985826</name>
</gene>
<keyword evidence="6 10" id="KW-0732">Signal</keyword>
<dbReference type="Proteomes" id="UP000076798">
    <property type="component" value="Unassembled WGS sequence"/>
</dbReference>
<dbReference type="STRING" id="1314776.A0A166DPB4"/>
<keyword evidence="8 9" id="KW-0326">Glycosidase</keyword>